<feature type="region of interest" description="Disordered" evidence="1">
    <location>
        <begin position="154"/>
        <end position="222"/>
    </location>
</feature>
<dbReference type="STRING" id="683260.SAMN05421874_103351"/>
<dbReference type="AlphaFoldDB" id="A0A1G8X015"/>
<proteinExistence type="predicted"/>
<sequence length="346" mass="37309">MTRVTQRHHEVKRRTWCPSSPARPFPDWKVSSTRHLDPATRTSRRPATGVSQFTGGAVAADQWLVAAEAGFGQVDDGPVVEAVPLAAGPRRRLQPGPLRHLHGQGIRAELPRARGDFGRASNGEHVADLALFQRGPQLGVAAVDLIARDPAHTVPGVKEPADHAGGRLRLGREDGVLARSRRPAAGPGRTSTSAGRTARGRSPRVRGGLHGRGGQRPERFRSSRRCRCTGAVRALLHVPGLIDDQHRIVVVQMFQHVLAHVIAHGVAHGVASHSARPSRCCIPCGLACPARSAMLQQFLRGRSDSSPSSKSRTRRRGSTRANRPAIRDIRTSNASCQRAGSRLRLA</sequence>
<feature type="compositionally biased region" description="Basic residues" evidence="1">
    <location>
        <begin position="1"/>
        <end position="15"/>
    </location>
</feature>
<organism evidence="2 3">
    <name type="scientific">Nonomuraea maritima</name>
    <dbReference type="NCBI Taxonomy" id="683260"/>
    <lineage>
        <taxon>Bacteria</taxon>
        <taxon>Bacillati</taxon>
        <taxon>Actinomycetota</taxon>
        <taxon>Actinomycetes</taxon>
        <taxon>Streptosporangiales</taxon>
        <taxon>Streptosporangiaceae</taxon>
        <taxon>Nonomuraea</taxon>
    </lineage>
</organism>
<evidence type="ECO:0000256" key="1">
    <source>
        <dbReference type="SAM" id="MobiDB-lite"/>
    </source>
</evidence>
<feature type="compositionally biased region" description="Basic and acidic residues" evidence="1">
    <location>
        <begin position="159"/>
        <end position="176"/>
    </location>
</feature>
<reference evidence="2 3" key="1">
    <citation type="submission" date="2016-10" db="EMBL/GenBank/DDBJ databases">
        <authorList>
            <person name="de Groot N.N."/>
        </authorList>
    </citation>
    <scope>NUCLEOTIDE SEQUENCE [LARGE SCALE GENOMIC DNA]</scope>
    <source>
        <strain evidence="2 3">CGMCC 4.5681</strain>
    </source>
</reference>
<protein>
    <submittedName>
        <fullName evidence="2">Uncharacterized protein</fullName>
    </submittedName>
</protein>
<evidence type="ECO:0000313" key="2">
    <source>
        <dbReference type="EMBL" id="SDJ83687.1"/>
    </source>
</evidence>
<name>A0A1G8X015_9ACTN</name>
<keyword evidence="3" id="KW-1185">Reference proteome</keyword>
<feature type="region of interest" description="Disordered" evidence="1">
    <location>
        <begin position="300"/>
        <end position="346"/>
    </location>
</feature>
<gene>
    <name evidence="2" type="ORF">SAMN05421874_103351</name>
</gene>
<feature type="region of interest" description="Disordered" evidence="1">
    <location>
        <begin position="1"/>
        <end position="49"/>
    </location>
</feature>
<feature type="compositionally biased region" description="Basic residues" evidence="1">
    <location>
        <begin position="198"/>
        <end position="209"/>
    </location>
</feature>
<dbReference type="Proteomes" id="UP000198683">
    <property type="component" value="Unassembled WGS sequence"/>
</dbReference>
<accession>A0A1G8X015</accession>
<evidence type="ECO:0000313" key="3">
    <source>
        <dbReference type="Proteomes" id="UP000198683"/>
    </source>
</evidence>
<dbReference type="EMBL" id="FNFB01000003">
    <property type="protein sequence ID" value="SDJ83687.1"/>
    <property type="molecule type" value="Genomic_DNA"/>
</dbReference>